<name>A0A6B0TW78_IXORI</name>
<evidence type="ECO:0000313" key="1">
    <source>
        <dbReference type="EMBL" id="MXU82121.1"/>
    </source>
</evidence>
<dbReference type="EMBL" id="GIFC01000038">
    <property type="protein sequence ID" value="MXU82121.1"/>
    <property type="molecule type" value="Transcribed_RNA"/>
</dbReference>
<dbReference type="AlphaFoldDB" id="A0A6B0TW78"/>
<sequence>MSFFVLCIGSSGSLASDQDFRQAKIVMEWPLSSTSVSLVSGSYGHQLHSRRSHASGNEYCRLAYES</sequence>
<accession>A0A6B0TW78</accession>
<proteinExistence type="predicted"/>
<organism evidence="1">
    <name type="scientific">Ixodes ricinus</name>
    <name type="common">Common tick</name>
    <name type="synonym">Acarus ricinus</name>
    <dbReference type="NCBI Taxonomy" id="34613"/>
    <lineage>
        <taxon>Eukaryota</taxon>
        <taxon>Metazoa</taxon>
        <taxon>Ecdysozoa</taxon>
        <taxon>Arthropoda</taxon>
        <taxon>Chelicerata</taxon>
        <taxon>Arachnida</taxon>
        <taxon>Acari</taxon>
        <taxon>Parasitiformes</taxon>
        <taxon>Ixodida</taxon>
        <taxon>Ixodoidea</taxon>
        <taxon>Ixodidae</taxon>
        <taxon>Ixodinae</taxon>
        <taxon>Ixodes</taxon>
    </lineage>
</organism>
<reference evidence="1" key="1">
    <citation type="submission" date="2019-12" db="EMBL/GenBank/DDBJ databases">
        <title>An insight into the sialome of adult female Ixodes ricinus ticks feeding for 6 days.</title>
        <authorList>
            <person name="Perner J."/>
            <person name="Ribeiro J.M.C."/>
        </authorList>
    </citation>
    <scope>NUCLEOTIDE SEQUENCE</scope>
    <source>
        <strain evidence="1">Semi-engorged</strain>
        <tissue evidence="1">Salivary glands</tissue>
    </source>
</reference>
<protein>
    <submittedName>
        <fullName evidence="1">Putative secreted protein</fullName>
    </submittedName>
</protein>